<reference evidence="9" key="1">
    <citation type="submission" date="2025-08" db="UniProtKB">
        <authorList>
            <consortium name="RefSeq"/>
        </authorList>
    </citation>
    <scope>IDENTIFICATION</scope>
</reference>
<dbReference type="PANTHER" id="PTHR10283:SF82">
    <property type="entry name" value="SOLUTE CARRIER FAMILY 13 MEMBER 2"/>
    <property type="match status" value="1"/>
</dbReference>
<feature type="transmembrane region" description="Helical" evidence="7">
    <location>
        <begin position="67"/>
        <end position="96"/>
    </location>
</feature>
<evidence type="ECO:0000313" key="9">
    <source>
        <dbReference type="RefSeq" id="XP_024939277.1"/>
    </source>
</evidence>
<sequence length="580" mass="63909">MTEENDGEINEIVQEEETNISPPLTILERIKIFLRCYWKTIILIVTPIALIPLLVTSNRPESRCAFVIIIMAVYWVTECLPMPITSLIPLILFPVFGIMSTSKTCGCYMNDTIMVFIGGLIMALAIEHCNLHMRIALGVMKYVGCSHSKLLGGLCTVTMFISMWISNTAATAMMVPIVHAILYELEKEGFGDMFIEIPDPENPGKKPEKRPTKITKAYYMSAAYCSSIGGTGTLVGTGTNLTFKGIFESTFPESPGVNFTLWLAASFPQMIINTFLTWLYLQIMYFGMFRPNSNDAKSATIGKEGEMIANQVIEEKYKALGKITFHEASTATLFVVCILLWLFRKPDFVRGWSEVITDTEIKDSLPVLFIAILMFIIPKKPTCIYACNPNPSEGLVKSSEGLVNWKIIQNKMPWGLMFLLGGGFAISQGSNASCLSKRIGDSLEPLKNLPPLLILCIVCISANTMTEFTSNAGVANIILPVVAQMSVAIKIHPMYFMIPVTLSCSYGFRLPVATPPNAIVCAAGNISTKSLILGGCIPVVYTFIVIIVLFLTYGKLIYDLDEFPSWAKSPKGGEGNSMCD</sequence>
<evidence type="ECO:0000256" key="6">
    <source>
        <dbReference type="ARBA" id="ARBA00023136"/>
    </source>
</evidence>
<dbReference type="GeneID" id="107266207"/>
<dbReference type="InterPro" id="IPR031312">
    <property type="entry name" value="Na/sul_symport_CS"/>
</dbReference>
<evidence type="ECO:0000313" key="8">
    <source>
        <dbReference type="Proteomes" id="UP000694920"/>
    </source>
</evidence>
<dbReference type="Pfam" id="PF00939">
    <property type="entry name" value="Na_sulph_symp"/>
    <property type="match status" value="1"/>
</dbReference>
<keyword evidence="5 7" id="KW-1133">Transmembrane helix</keyword>
<dbReference type="GO" id="GO:0005886">
    <property type="term" value="C:plasma membrane"/>
    <property type="evidence" value="ECO:0007669"/>
    <property type="project" value="TreeGrafter"/>
</dbReference>
<gene>
    <name evidence="9" type="primary">LOC107266207</name>
</gene>
<evidence type="ECO:0000256" key="4">
    <source>
        <dbReference type="ARBA" id="ARBA00022692"/>
    </source>
</evidence>
<feature type="transmembrane region" description="Helical" evidence="7">
    <location>
        <begin position="259"/>
        <end position="281"/>
    </location>
</feature>
<name>A0AAJ7W098_CEPCN</name>
<dbReference type="PANTHER" id="PTHR10283">
    <property type="entry name" value="SOLUTE CARRIER FAMILY 13 MEMBER"/>
    <property type="match status" value="1"/>
</dbReference>
<evidence type="ECO:0000256" key="2">
    <source>
        <dbReference type="ARBA" id="ARBA00006772"/>
    </source>
</evidence>
<evidence type="ECO:0000256" key="7">
    <source>
        <dbReference type="SAM" id="Phobius"/>
    </source>
</evidence>
<dbReference type="KEGG" id="ccin:107266207"/>
<evidence type="ECO:0000256" key="1">
    <source>
        <dbReference type="ARBA" id="ARBA00004141"/>
    </source>
</evidence>
<dbReference type="AlphaFoldDB" id="A0AAJ7W098"/>
<protein>
    <submittedName>
        <fullName evidence="9">Protein I'm not dead yet</fullName>
    </submittedName>
</protein>
<accession>A0AAJ7W098</accession>
<dbReference type="RefSeq" id="XP_024939277.1">
    <property type="nucleotide sequence ID" value="XM_025083509.1"/>
</dbReference>
<dbReference type="InterPro" id="IPR001898">
    <property type="entry name" value="SLC13A/DASS"/>
</dbReference>
<feature type="transmembrane region" description="Helical" evidence="7">
    <location>
        <begin position="108"/>
        <end position="126"/>
    </location>
</feature>
<comment type="subcellular location">
    <subcellularLocation>
        <location evidence="1">Membrane</location>
        <topology evidence="1">Multi-pass membrane protein</topology>
    </subcellularLocation>
</comment>
<keyword evidence="4 7" id="KW-0812">Transmembrane</keyword>
<feature type="transmembrane region" description="Helical" evidence="7">
    <location>
        <begin position="36"/>
        <end position="55"/>
    </location>
</feature>
<evidence type="ECO:0000256" key="5">
    <source>
        <dbReference type="ARBA" id="ARBA00022989"/>
    </source>
</evidence>
<dbReference type="GO" id="GO:0015137">
    <property type="term" value="F:citrate transmembrane transporter activity"/>
    <property type="evidence" value="ECO:0007669"/>
    <property type="project" value="TreeGrafter"/>
</dbReference>
<feature type="transmembrane region" description="Helical" evidence="7">
    <location>
        <begin position="531"/>
        <end position="553"/>
    </location>
</feature>
<dbReference type="Proteomes" id="UP000694920">
    <property type="component" value="Unplaced"/>
</dbReference>
<evidence type="ECO:0000256" key="3">
    <source>
        <dbReference type="ARBA" id="ARBA00022448"/>
    </source>
</evidence>
<comment type="similarity">
    <text evidence="2">Belongs to the SLC13A/DASS transporter (TC 2.A.47) family. NADC subfamily.</text>
</comment>
<proteinExistence type="inferred from homology"/>
<dbReference type="PROSITE" id="PS01271">
    <property type="entry name" value="NA_SULFATE"/>
    <property type="match status" value="1"/>
</dbReference>
<dbReference type="GO" id="GO:0015141">
    <property type="term" value="F:succinate transmembrane transporter activity"/>
    <property type="evidence" value="ECO:0007669"/>
    <property type="project" value="TreeGrafter"/>
</dbReference>
<keyword evidence="8" id="KW-1185">Reference proteome</keyword>
<keyword evidence="6 7" id="KW-0472">Membrane</keyword>
<feature type="transmembrane region" description="Helical" evidence="7">
    <location>
        <begin position="217"/>
        <end position="239"/>
    </location>
</feature>
<keyword evidence="3" id="KW-0813">Transport</keyword>
<organism evidence="8 9">
    <name type="scientific">Cephus cinctus</name>
    <name type="common">Wheat stem sawfly</name>
    <dbReference type="NCBI Taxonomy" id="211228"/>
    <lineage>
        <taxon>Eukaryota</taxon>
        <taxon>Metazoa</taxon>
        <taxon>Ecdysozoa</taxon>
        <taxon>Arthropoda</taxon>
        <taxon>Hexapoda</taxon>
        <taxon>Insecta</taxon>
        <taxon>Pterygota</taxon>
        <taxon>Neoptera</taxon>
        <taxon>Endopterygota</taxon>
        <taxon>Hymenoptera</taxon>
        <taxon>Cephoidea</taxon>
        <taxon>Cephidae</taxon>
        <taxon>Cephus</taxon>
    </lineage>
</organism>